<name>A0AAU7T068_9GAMM</name>
<accession>A0AAU7T068</accession>
<protein>
    <submittedName>
        <fullName evidence="1">Uncharacterized protein</fullName>
    </submittedName>
</protein>
<organism evidence="1">
    <name type="scientific">Acinetobacter sp. A1-4-2</name>
    <dbReference type="NCBI Taxonomy" id="3156489"/>
    <lineage>
        <taxon>Bacteria</taxon>
        <taxon>Pseudomonadati</taxon>
        <taxon>Pseudomonadota</taxon>
        <taxon>Gammaproteobacteria</taxon>
        <taxon>Moraxellales</taxon>
        <taxon>Moraxellaceae</taxon>
        <taxon>Acinetobacter</taxon>
    </lineage>
</organism>
<proteinExistence type="predicted"/>
<gene>
    <name evidence="1" type="ORF">ABJ384_05835</name>
</gene>
<dbReference type="AlphaFoldDB" id="A0AAU7T068"/>
<reference evidence="1" key="1">
    <citation type="submission" date="2024-06" db="EMBL/GenBank/DDBJ databases">
        <authorList>
            <person name="Song Z."/>
        </authorList>
    </citation>
    <scope>NUCLEOTIDE SEQUENCE</scope>
    <source>
        <strain evidence="1">A1-4-2</strain>
    </source>
</reference>
<dbReference type="EMBL" id="CP157981">
    <property type="protein sequence ID" value="XBU16681.1"/>
    <property type="molecule type" value="Genomic_DNA"/>
</dbReference>
<evidence type="ECO:0000313" key="1">
    <source>
        <dbReference type="EMBL" id="XBU16681.1"/>
    </source>
</evidence>
<sequence length="56" mass="5986">MTEKCESCRRGFNGRNGNGYSPCGCNKVAVIGAQKPTMKMLVNALCHALSSPPKKT</sequence>
<dbReference type="RefSeq" id="WP_349929459.1">
    <property type="nucleotide sequence ID" value="NZ_CP157981.1"/>
</dbReference>